<sequence>MESAQKEKLVAAKNKLHQMHLESEEKKKIQAEKERIQAQERAKRAGSRAPQSSHQQSGTPVGPPLVGKLNNSNTDNDGIPIGQPDEDEGLGVAGHEGDDESSEAEGITSDFRSTLKKNKAHLLEDGSQAPSLKRSIRIKGREAAIGAILAQRKIGFTHFASSNGIPSTEEKDDSTKQGVSIMDKLNHAVEFGTIEEARAALEKVDAVLKRTLHFDLPRRLP</sequence>
<dbReference type="GeneID" id="18922710"/>
<accession>F4RJ89</accession>
<dbReference type="InParanoid" id="F4RJ89"/>
<proteinExistence type="predicted"/>
<dbReference type="Proteomes" id="UP000001072">
    <property type="component" value="Unassembled WGS sequence"/>
</dbReference>
<evidence type="ECO:0000313" key="3">
    <source>
        <dbReference type="Proteomes" id="UP000001072"/>
    </source>
</evidence>
<dbReference type="RefSeq" id="XP_007409185.1">
    <property type="nucleotide sequence ID" value="XM_007409123.1"/>
</dbReference>
<reference evidence="3" key="1">
    <citation type="journal article" date="2011" name="Proc. Natl. Acad. Sci. U.S.A.">
        <title>Obligate biotrophy features unraveled by the genomic analysis of rust fungi.</title>
        <authorList>
            <person name="Duplessis S."/>
            <person name="Cuomo C.A."/>
            <person name="Lin Y.-C."/>
            <person name="Aerts A."/>
            <person name="Tisserant E."/>
            <person name="Veneault-Fourrey C."/>
            <person name="Joly D.L."/>
            <person name="Hacquard S."/>
            <person name="Amselem J."/>
            <person name="Cantarel B.L."/>
            <person name="Chiu R."/>
            <person name="Coutinho P.M."/>
            <person name="Feau N."/>
            <person name="Field M."/>
            <person name="Frey P."/>
            <person name="Gelhaye E."/>
            <person name="Goldberg J."/>
            <person name="Grabherr M.G."/>
            <person name="Kodira C.D."/>
            <person name="Kohler A."/>
            <person name="Kuees U."/>
            <person name="Lindquist E.A."/>
            <person name="Lucas S.M."/>
            <person name="Mago R."/>
            <person name="Mauceli E."/>
            <person name="Morin E."/>
            <person name="Murat C."/>
            <person name="Pangilinan J.L."/>
            <person name="Park R."/>
            <person name="Pearson M."/>
            <person name="Quesneville H."/>
            <person name="Rouhier N."/>
            <person name="Sakthikumar S."/>
            <person name="Salamov A.A."/>
            <person name="Schmutz J."/>
            <person name="Selles B."/>
            <person name="Shapiro H."/>
            <person name="Tanguay P."/>
            <person name="Tuskan G.A."/>
            <person name="Henrissat B."/>
            <person name="Van de Peer Y."/>
            <person name="Rouze P."/>
            <person name="Ellis J.G."/>
            <person name="Dodds P.N."/>
            <person name="Schein J.E."/>
            <person name="Zhong S."/>
            <person name="Hamelin R.C."/>
            <person name="Grigoriev I.V."/>
            <person name="Szabo L.J."/>
            <person name="Martin F."/>
        </authorList>
    </citation>
    <scope>NUCLEOTIDE SEQUENCE [LARGE SCALE GENOMIC DNA]</scope>
    <source>
        <strain evidence="3">98AG31 / pathotype 3-4-7</strain>
    </source>
</reference>
<organism evidence="3">
    <name type="scientific">Melampsora larici-populina (strain 98AG31 / pathotype 3-4-7)</name>
    <name type="common">Poplar leaf rust fungus</name>
    <dbReference type="NCBI Taxonomy" id="747676"/>
    <lineage>
        <taxon>Eukaryota</taxon>
        <taxon>Fungi</taxon>
        <taxon>Dikarya</taxon>
        <taxon>Basidiomycota</taxon>
        <taxon>Pucciniomycotina</taxon>
        <taxon>Pucciniomycetes</taxon>
        <taxon>Pucciniales</taxon>
        <taxon>Melampsoraceae</taxon>
        <taxon>Melampsora</taxon>
    </lineage>
</organism>
<name>F4RJ89_MELLP</name>
<feature type="region of interest" description="Disordered" evidence="1">
    <location>
        <begin position="1"/>
        <end position="107"/>
    </location>
</feature>
<dbReference type="HOGENOM" id="CLU_1250912_0_0_1"/>
<feature type="compositionally biased region" description="Basic and acidic residues" evidence="1">
    <location>
        <begin position="1"/>
        <end position="10"/>
    </location>
</feature>
<keyword evidence="3" id="KW-1185">Reference proteome</keyword>
<dbReference type="VEuPathDB" id="FungiDB:MELLADRAFT_105763"/>
<evidence type="ECO:0000313" key="2">
    <source>
        <dbReference type="EMBL" id="EGG07278.1"/>
    </source>
</evidence>
<evidence type="ECO:0000256" key="1">
    <source>
        <dbReference type="SAM" id="MobiDB-lite"/>
    </source>
</evidence>
<dbReference type="KEGG" id="mlr:MELLADRAFT_105763"/>
<feature type="compositionally biased region" description="Basic and acidic residues" evidence="1">
    <location>
        <begin position="19"/>
        <end position="43"/>
    </location>
</feature>
<dbReference type="EMBL" id="GL883104">
    <property type="protein sequence ID" value="EGG07278.1"/>
    <property type="molecule type" value="Genomic_DNA"/>
</dbReference>
<protein>
    <submittedName>
        <fullName evidence="2">Uncharacterized protein</fullName>
    </submittedName>
</protein>
<feature type="compositionally biased region" description="Polar residues" evidence="1">
    <location>
        <begin position="49"/>
        <end position="59"/>
    </location>
</feature>
<gene>
    <name evidence="2" type="ORF">MELLADRAFT_105763</name>
</gene>
<dbReference type="AlphaFoldDB" id="F4RJ89"/>